<proteinExistence type="predicted"/>
<dbReference type="RefSeq" id="WP_151411666.1">
    <property type="nucleotide sequence ID" value="NZ_AP028155.1"/>
</dbReference>
<evidence type="ECO:0000313" key="2">
    <source>
        <dbReference type="EMBL" id="MBB4024291.1"/>
    </source>
</evidence>
<dbReference type="InterPro" id="IPR051693">
    <property type="entry name" value="UPF0046_metallophosphoest"/>
</dbReference>
<dbReference type="AlphaFoldDB" id="A0A7W6MWZ0"/>
<keyword evidence="3" id="KW-1185">Reference proteome</keyword>
<dbReference type="EMBL" id="JACIES010000001">
    <property type="protein sequence ID" value="MBB4024291.1"/>
    <property type="molecule type" value="Genomic_DNA"/>
</dbReference>
<dbReference type="GO" id="GO:0016787">
    <property type="term" value="F:hydrolase activity"/>
    <property type="evidence" value="ECO:0007669"/>
    <property type="project" value="InterPro"/>
</dbReference>
<dbReference type="PANTHER" id="PTHR12905:SF0">
    <property type="entry name" value="CALCINEURIN-LIKE PHOSPHOESTERASE DOMAIN-CONTAINING PROTEIN"/>
    <property type="match status" value="1"/>
</dbReference>
<dbReference type="OrthoDB" id="332939at2"/>
<dbReference type="InterPro" id="IPR004843">
    <property type="entry name" value="Calcineurin-like_PHP"/>
</dbReference>
<evidence type="ECO:0000259" key="1">
    <source>
        <dbReference type="Pfam" id="PF00149"/>
    </source>
</evidence>
<sequence length="197" mass="22383">MKILHLSDTHGQHNRLKGLPEADVIVHSGDFTFGGSEREVLDFLNWFCDLPYKYKIFIAGNHDDCLWNSEIDGLPNNCYGLRYSSVNIEGVKFHGIPMFVQDCVSGLNNTAIRNISLDTDILITHCPPFEILDFDDNIHYGSKELLTAVERIRPHYHLFGHIHSNNGVEEGGFTTFVNSAIVNEIYGDLQPWHLIEI</sequence>
<name>A0A7W6MWZ0_9BACT</name>
<gene>
    <name evidence="2" type="ORF">GGR14_000052</name>
</gene>
<dbReference type="Pfam" id="PF00149">
    <property type="entry name" value="Metallophos"/>
    <property type="match status" value="1"/>
</dbReference>
<accession>A0A7W6MWZ0</accession>
<organism evidence="2 3">
    <name type="scientific">Butyricimonas faecihominis</name>
    <dbReference type="NCBI Taxonomy" id="1472416"/>
    <lineage>
        <taxon>Bacteria</taxon>
        <taxon>Pseudomonadati</taxon>
        <taxon>Bacteroidota</taxon>
        <taxon>Bacteroidia</taxon>
        <taxon>Bacteroidales</taxon>
        <taxon>Odoribacteraceae</taxon>
        <taxon>Butyricimonas</taxon>
    </lineage>
</organism>
<dbReference type="GeneID" id="93100511"/>
<dbReference type="CDD" id="cd07379">
    <property type="entry name" value="MPP_239FB"/>
    <property type="match status" value="1"/>
</dbReference>
<dbReference type="InterPro" id="IPR029052">
    <property type="entry name" value="Metallo-depent_PP-like"/>
</dbReference>
<comment type="caution">
    <text evidence="2">The sequence shown here is derived from an EMBL/GenBank/DDBJ whole genome shotgun (WGS) entry which is preliminary data.</text>
</comment>
<protein>
    <submittedName>
        <fullName evidence="2">Icc-related predicted phosphoesterase</fullName>
    </submittedName>
</protein>
<evidence type="ECO:0000313" key="3">
    <source>
        <dbReference type="Proteomes" id="UP000546007"/>
    </source>
</evidence>
<reference evidence="2 3" key="1">
    <citation type="submission" date="2020-08" db="EMBL/GenBank/DDBJ databases">
        <title>Genomic Encyclopedia of Type Strains, Phase IV (KMG-IV): sequencing the most valuable type-strain genomes for metagenomic binning, comparative biology and taxonomic classification.</title>
        <authorList>
            <person name="Goeker M."/>
        </authorList>
    </citation>
    <scope>NUCLEOTIDE SEQUENCE [LARGE SCALE GENOMIC DNA]</scope>
    <source>
        <strain evidence="2 3">DSM 105721</strain>
    </source>
</reference>
<dbReference type="Gene3D" id="3.60.21.10">
    <property type="match status" value="1"/>
</dbReference>
<dbReference type="PANTHER" id="PTHR12905">
    <property type="entry name" value="METALLOPHOSPHOESTERASE"/>
    <property type="match status" value="1"/>
</dbReference>
<dbReference type="Proteomes" id="UP000546007">
    <property type="component" value="Unassembled WGS sequence"/>
</dbReference>
<feature type="domain" description="Calcineurin-like phosphoesterase" evidence="1">
    <location>
        <begin position="1"/>
        <end position="164"/>
    </location>
</feature>
<dbReference type="SUPFAM" id="SSF56300">
    <property type="entry name" value="Metallo-dependent phosphatases"/>
    <property type="match status" value="1"/>
</dbReference>